<dbReference type="EnsemblPlants" id="ORUFI02G18300.1">
    <property type="protein sequence ID" value="ORUFI02G18300.1"/>
    <property type="gene ID" value="ORUFI02G18300"/>
</dbReference>
<reference evidence="3" key="1">
    <citation type="submission" date="2013-06" db="EMBL/GenBank/DDBJ databases">
        <authorList>
            <person name="Zhao Q."/>
        </authorList>
    </citation>
    <scope>NUCLEOTIDE SEQUENCE</scope>
    <source>
        <strain evidence="3">cv. W1943</strain>
    </source>
</reference>
<name>A0A0E0NF72_ORYRU</name>
<feature type="region of interest" description="Disordered" evidence="1">
    <location>
        <begin position="1"/>
        <end position="29"/>
    </location>
</feature>
<dbReference type="STRING" id="4529.A0A0E0NF72"/>
<dbReference type="Gramene" id="ORUFI02G18300.1">
    <property type="protein sequence ID" value="ORUFI02G18300.1"/>
    <property type="gene ID" value="ORUFI02G18300"/>
</dbReference>
<dbReference type="HOGENOM" id="CLU_2430878_0_0_1"/>
<feature type="compositionally biased region" description="Basic and acidic residues" evidence="1">
    <location>
        <begin position="15"/>
        <end position="29"/>
    </location>
</feature>
<organism evidence="2 3">
    <name type="scientific">Oryza rufipogon</name>
    <name type="common">Brownbeard rice</name>
    <name type="synonym">Asian wild rice</name>
    <dbReference type="NCBI Taxonomy" id="4529"/>
    <lineage>
        <taxon>Eukaryota</taxon>
        <taxon>Viridiplantae</taxon>
        <taxon>Streptophyta</taxon>
        <taxon>Embryophyta</taxon>
        <taxon>Tracheophyta</taxon>
        <taxon>Spermatophyta</taxon>
        <taxon>Magnoliopsida</taxon>
        <taxon>Liliopsida</taxon>
        <taxon>Poales</taxon>
        <taxon>Poaceae</taxon>
        <taxon>BOP clade</taxon>
        <taxon>Oryzoideae</taxon>
        <taxon>Oryzeae</taxon>
        <taxon>Oryzinae</taxon>
        <taxon>Oryza</taxon>
    </lineage>
</organism>
<dbReference type="AlphaFoldDB" id="A0A0E0NF72"/>
<evidence type="ECO:0000256" key="1">
    <source>
        <dbReference type="SAM" id="MobiDB-lite"/>
    </source>
</evidence>
<dbReference type="Proteomes" id="UP000008022">
    <property type="component" value="Unassembled WGS sequence"/>
</dbReference>
<evidence type="ECO:0000313" key="2">
    <source>
        <dbReference type="EnsemblPlants" id="ORUFI02G18300.1"/>
    </source>
</evidence>
<keyword evidence="3" id="KW-1185">Reference proteome</keyword>
<reference evidence="2" key="2">
    <citation type="submission" date="2015-06" db="UniProtKB">
        <authorList>
            <consortium name="EnsemblPlants"/>
        </authorList>
    </citation>
    <scope>IDENTIFICATION</scope>
</reference>
<evidence type="ECO:0000313" key="3">
    <source>
        <dbReference type="Proteomes" id="UP000008022"/>
    </source>
</evidence>
<protein>
    <submittedName>
        <fullName evidence="2">Uncharacterized protein</fullName>
    </submittedName>
</protein>
<proteinExistence type="predicted"/>
<sequence length="91" mass="10212">MALEGEQTPGQATEAAREMDGDGGRDGGEWRREVYHLKRENKAINDLIGKAIHEADRRGAKVFSLGLLNQARNLNGNGEHYLHQQQPKFED</sequence>
<accession>A0A0E0NF72</accession>